<evidence type="ECO:0000256" key="1">
    <source>
        <dbReference type="ARBA" id="ARBA00004389"/>
    </source>
</evidence>
<dbReference type="SUPFAM" id="SSF46785">
    <property type="entry name" value="Winged helix' DNA-binding domain"/>
    <property type="match status" value="1"/>
</dbReference>
<feature type="region of interest" description="Disordered" evidence="9">
    <location>
        <begin position="1"/>
        <end position="125"/>
    </location>
</feature>
<dbReference type="PANTHER" id="PTHR48176:SF1">
    <property type="entry name" value="DDRGK DOMAIN-CONTAINING PROTEIN 1"/>
    <property type="match status" value="1"/>
</dbReference>
<proteinExistence type="inferred from homology"/>
<reference evidence="10" key="1">
    <citation type="submission" date="2019-08" db="EMBL/GenBank/DDBJ databases">
        <title>The improved chromosome-level genome for the pearl oyster Pinctada fucata martensii using PacBio sequencing and Hi-C.</title>
        <authorList>
            <person name="Zheng Z."/>
        </authorList>
    </citation>
    <scope>NUCLEOTIDE SEQUENCE</scope>
    <source>
        <strain evidence="10">ZZ-2019</strain>
        <tissue evidence="10">Adductor muscle</tissue>
    </source>
</reference>
<accession>A0AA88Y1N4</accession>
<keyword evidence="11" id="KW-1185">Reference proteome</keyword>
<dbReference type="PANTHER" id="PTHR48176">
    <property type="entry name" value="DDRGK DOMAIN-CONTAINING PROTEIN 1"/>
    <property type="match status" value="1"/>
</dbReference>
<comment type="subcellular location">
    <subcellularLocation>
        <location evidence="1">Endoplasmic reticulum membrane</location>
        <topology evidence="1">Single-pass membrane protein</topology>
    </subcellularLocation>
</comment>
<evidence type="ECO:0000313" key="10">
    <source>
        <dbReference type="EMBL" id="KAK3095878.1"/>
    </source>
</evidence>
<keyword evidence="8" id="KW-0472">Membrane</keyword>
<evidence type="ECO:0000256" key="8">
    <source>
        <dbReference type="ARBA" id="ARBA00023136"/>
    </source>
</evidence>
<evidence type="ECO:0000313" key="11">
    <source>
        <dbReference type="Proteomes" id="UP001186944"/>
    </source>
</evidence>
<sequence length="262" mass="30745">MARQVGGPAERENLPPGARRRRNRMARREVQQDSDGDESPLDEDDPMAEVIQQQQGKIGAKKLRKLQEKEERRQQRLMEEEDRKERKEREAILEKKRKKEEEERKREEAEKAEQERIQKEEEEKREHEEYLKLKDAFTVEEEGESELSPDLSSQSLLQEFIDYIKEMKVIMLEDLAAHFKLKTQDAVDRVKELQEEGKLTGVMDDRGKFIYITIEELDAVAKYIKQHGRVSITDLAESSNRLINLNPDNAATQKKLLSEITT</sequence>
<comment type="similarity">
    <text evidence="2">Belongs to the DDRGK1 family.</text>
</comment>
<evidence type="ECO:0000256" key="9">
    <source>
        <dbReference type="SAM" id="MobiDB-lite"/>
    </source>
</evidence>
<dbReference type="InterPro" id="IPR019153">
    <property type="entry name" value="DDRGK_dom-contain"/>
</dbReference>
<dbReference type="GO" id="GO:0044389">
    <property type="term" value="F:ubiquitin-like protein ligase binding"/>
    <property type="evidence" value="ECO:0007669"/>
    <property type="project" value="TreeGrafter"/>
</dbReference>
<gene>
    <name evidence="10" type="ORF">FSP39_020246</name>
</gene>
<dbReference type="InterPro" id="IPR050899">
    <property type="entry name" value="DDRGK_domain-containing"/>
</dbReference>
<evidence type="ECO:0000256" key="4">
    <source>
        <dbReference type="ARBA" id="ARBA00022692"/>
    </source>
</evidence>
<dbReference type="InterPro" id="IPR036388">
    <property type="entry name" value="WH-like_DNA-bd_sf"/>
</dbReference>
<dbReference type="InterPro" id="IPR036390">
    <property type="entry name" value="WH_DNA-bd_sf"/>
</dbReference>
<evidence type="ECO:0000256" key="7">
    <source>
        <dbReference type="ARBA" id="ARBA00022989"/>
    </source>
</evidence>
<dbReference type="FunFam" id="1.10.10.10:FF:000143">
    <property type="entry name" value="DDRGK domain-containing protein 1"/>
    <property type="match status" value="1"/>
</dbReference>
<organism evidence="10 11">
    <name type="scientific">Pinctada imbricata</name>
    <name type="common">Atlantic pearl-oyster</name>
    <name type="synonym">Pinctada martensii</name>
    <dbReference type="NCBI Taxonomy" id="66713"/>
    <lineage>
        <taxon>Eukaryota</taxon>
        <taxon>Metazoa</taxon>
        <taxon>Spiralia</taxon>
        <taxon>Lophotrochozoa</taxon>
        <taxon>Mollusca</taxon>
        <taxon>Bivalvia</taxon>
        <taxon>Autobranchia</taxon>
        <taxon>Pteriomorphia</taxon>
        <taxon>Pterioida</taxon>
        <taxon>Pterioidea</taxon>
        <taxon>Pteriidae</taxon>
        <taxon>Pinctada</taxon>
    </lineage>
</organism>
<dbReference type="EMBL" id="VSWD01000008">
    <property type="protein sequence ID" value="KAK3095878.1"/>
    <property type="molecule type" value="Genomic_DNA"/>
</dbReference>
<dbReference type="AlphaFoldDB" id="A0AA88Y1N4"/>
<keyword evidence="6" id="KW-0256">Endoplasmic reticulum</keyword>
<keyword evidence="4" id="KW-0812">Transmembrane</keyword>
<dbReference type="Proteomes" id="UP001186944">
    <property type="component" value="Unassembled WGS sequence"/>
</dbReference>
<evidence type="ECO:0000256" key="5">
    <source>
        <dbReference type="ARBA" id="ARBA00022786"/>
    </source>
</evidence>
<feature type="compositionally biased region" description="Acidic residues" evidence="9">
    <location>
        <begin position="32"/>
        <end position="47"/>
    </location>
</feature>
<feature type="compositionally biased region" description="Basic and acidic residues" evidence="9">
    <location>
        <begin position="65"/>
        <end position="125"/>
    </location>
</feature>
<dbReference type="SMART" id="SM01128">
    <property type="entry name" value="DDRGK"/>
    <property type="match status" value="1"/>
</dbReference>
<dbReference type="GO" id="GO:0005789">
    <property type="term" value="C:endoplasmic reticulum membrane"/>
    <property type="evidence" value="ECO:0007669"/>
    <property type="project" value="UniProtKB-SubCell"/>
</dbReference>
<protein>
    <recommendedName>
        <fullName evidence="3">DDRGK domain-containing protein 1</fullName>
    </recommendedName>
</protein>
<comment type="caution">
    <text evidence="10">The sequence shown here is derived from an EMBL/GenBank/DDBJ whole genome shotgun (WGS) entry which is preliminary data.</text>
</comment>
<dbReference type="Pfam" id="PF09756">
    <property type="entry name" value="DDRGK"/>
    <property type="match status" value="1"/>
</dbReference>
<name>A0AA88Y1N4_PINIB</name>
<dbReference type="Gene3D" id="1.10.10.10">
    <property type="entry name" value="Winged helix-like DNA-binding domain superfamily/Winged helix DNA-binding domain"/>
    <property type="match status" value="1"/>
</dbReference>
<evidence type="ECO:0000256" key="6">
    <source>
        <dbReference type="ARBA" id="ARBA00022824"/>
    </source>
</evidence>
<evidence type="ECO:0000256" key="2">
    <source>
        <dbReference type="ARBA" id="ARBA00009829"/>
    </source>
</evidence>
<keyword evidence="7" id="KW-1133">Transmembrane helix</keyword>
<keyword evidence="5" id="KW-0833">Ubl conjugation pathway</keyword>
<evidence type="ECO:0000256" key="3">
    <source>
        <dbReference type="ARBA" id="ARBA00018218"/>
    </source>
</evidence>